<accession>A0A7I8DRP0</accession>
<protein>
    <submittedName>
        <fullName evidence="6">Formate acetyltransferase</fullName>
    </submittedName>
</protein>
<reference evidence="6 7" key="1">
    <citation type="submission" date="2020-08" db="EMBL/GenBank/DDBJ databases">
        <title>Draft genome sequencing of an Anaerocolumna strain isolated from anoxic soil subjected to BSD treatment.</title>
        <authorList>
            <person name="Uek A."/>
            <person name="Tonouchi A."/>
        </authorList>
    </citation>
    <scope>NUCLEOTIDE SEQUENCE [LARGE SCALE GENOMIC DNA]</scope>
    <source>
        <strain evidence="6 7">CTTW</strain>
    </source>
</reference>
<dbReference type="Pfam" id="PF02901">
    <property type="entry name" value="PFL-like"/>
    <property type="match status" value="1"/>
</dbReference>
<dbReference type="KEGG" id="acht:bsdcttw_41190"/>
<evidence type="ECO:0000313" key="6">
    <source>
        <dbReference type="EMBL" id="BCK01079.1"/>
    </source>
</evidence>
<dbReference type="InterPro" id="IPR004184">
    <property type="entry name" value="PFL_dom"/>
</dbReference>
<dbReference type="GO" id="GO:0016740">
    <property type="term" value="F:transferase activity"/>
    <property type="evidence" value="ECO:0007669"/>
    <property type="project" value="UniProtKB-KW"/>
</dbReference>
<dbReference type="Gene3D" id="3.20.70.20">
    <property type="match status" value="1"/>
</dbReference>
<dbReference type="PANTHER" id="PTHR43641:SF2">
    <property type="entry name" value="DEHYDRATASE YBIW-RELATED"/>
    <property type="match status" value="1"/>
</dbReference>
<gene>
    <name evidence="6" type="ORF">bsdcttw_41190</name>
</gene>
<dbReference type="InterPro" id="IPR051215">
    <property type="entry name" value="GRE"/>
</dbReference>
<feature type="domain" description="Glycine radical" evidence="4">
    <location>
        <begin position="602"/>
        <end position="724"/>
    </location>
</feature>
<sequence length="726" mass="81783">MLNTDKVLLSPLYEQRIKKLHEDKLEINEVKMKELGSLDFDDWGFVHYPDFKFEARPNHESGIVYGPLAIGEHLRRFFNEIPKYINKNSALAGAWVGPLSNYVKIEIAPEDQPVELREIWDKYDTRPGFGGMNHCAGDISIGLQLGWGGLLNKIRYYKKINAPDNTDFYDGEEQVVLGMQEWISALALEARTLADTEANLKTRENLLDMAKVNEWLVNNPPRTLREACQFIAHFQTLDRTYFVGGALDQLDEALRPFYEKDIQDGRLTDEQAVWYIASLFFNDTHYSQIAGLTPDGSKDMTSRMSFIILDAMHALHIPINIALRVHDKVNPVLLKRSLEYTMEEGTGVDYSCNVGCEEGYVKNGFPMQLARKRAKVGCNWTCIPGEEYPLQDVTRCNLGFALYYALQDIRGGNPSLEALFERFCFHTKTIIDSIKAGYDKHYEVMGRNKPELVYNLFMHGPIERGLNCSEGGVDILNFNIDGVALATVSDSFAAIEQRVVMEKRITWEQLFLTLDNNYEGAENIRLMMKNIKRLGSPDSLAKAWAVKIRDYFVWCCKNEGTPKYHLPIIPGMFSHGTILELGSKLPATPNGRRSGEAISHSNEPDPGFAAGIHTFSPTLKANAVALLQPGYGNSAPLHLDIDLDLLKHEGGADALAALIHAHNQMGGTLINLNCLTKEKLLEAHENPQKYPDLIVRVTGYSAFFASLSKEYRQQIVDRFLSAEANS</sequence>
<dbReference type="PROSITE" id="PS51149">
    <property type="entry name" value="GLY_RADICAL_2"/>
    <property type="match status" value="1"/>
</dbReference>
<keyword evidence="6" id="KW-0808">Transferase</keyword>
<evidence type="ECO:0000256" key="1">
    <source>
        <dbReference type="ARBA" id="ARBA00022818"/>
    </source>
</evidence>
<dbReference type="SUPFAM" id="SSF51998">
    <property type="entry name" value="PFL-like glycyl radical enzymes"/>
    <property type="match status" value="1"/>
</dbReference>
<reference evidence="6 7" key="2">
    <citation type="submission" date="2020-08" db="EMBL/GenBank/DDBJ databases">
        <authorList>
            <person name="Ueki A."/>
            <person name="Tonouchi A."/>
        </authorList>
    </citation>
    <scope>NUCLEOTIDE SEQUENCE [LARGE SCALE GENOMIC DNA]</scope>
    <source>
        <strain evidence="6 7">CTTW</strain>
    </source>
</reference>
<keyword evidence="2" id="KW-0456">Lyase</keyword>
<dbReference type="AlphaFoldDB" id="A0A7I8DRP0"/>
<evidence type="ECO:0000259" key="5">
    <source>
        <dbReference type="PROSITE" id="PS51554"/>
    </source>
</evidence>
<keyword evidence="7" id="KW-1185">Reference proteome</keyword>
<keyword evidence="1 3" id="KW-0556">Organic radical</keyword>
<dbReference type="PROSITE" id="PS51554">
    <property type="entry name" value="PFL"/>
    <property type="match status" value="1"/>
</dbReference>
<evidence type="ECO:0000313" key="7">
    <source>
        <dbReference type="Proteomes" id="UP000515703"/>
    </source>
</evidence>
<dbReference type="Proteomes" id="UP000515703">
    <property type="component" value="Chromosome"/>
</dbReference>
<dbReference type="InterPro" id="IPR001150">
    <property type="entry name" value="Gly_radical"/>
</dbReference>
<organism evidence="6 7">
    <name type="scientific">Anaerocolumna chitinilytica</name>
    <dbReference type="NCBI Taxonomy" id="1727145"/>
    <lineage>
        <taxon>Bacteria</taxon>
        <taxon>Bacillati</taxon>
        <taxon>Bacillota</taxon>
        <taxon>Clostridia</taxon>
        <taxon>Lachnospirales</taxon>
        <taxon>Lachnospiraceae</taxon>
        <taxon>Anaerocolumna</taxon>
    </lineage>
</organism>
<evidence type="ECO:0000256" key="3">
    <source>
        <dbReference type="PROSITE-ProRule" id="PRU00493"/>
    </source>
</evidence>
<name>A0A7I8DRP0_9FIRM</name>
<dbReference type="PANTHER" id="PTHR43641">
    <property type="entry name" value="FORMATE ACETYLTRANSFERASE 3-RELATED"/>
    <property type="match status" value="1"/>
</dbReference>
<dbReference type="GO" id="GO:0016829">
    <property type="term" value="F:lyase activity"/>
    <property type="evidence" value="ECO:0007669"/>
    <property type="project" value="UniProtKB-KW"/>
</dbReference>
<dbReference type="EMBL" id="AP023368">
    <property type="protein sequence ID" value="BCK01079.1"/>
    <property type="molecule type" value="Genomic_DNA"/>
</dbReference>
<dbReference type="GO" id="GO:0005829">
    <property type="term" value="C:cytosol"/>
    <property type="evidence" value="ECO:0007669"/>
    <property type="project" value="TreeGrafter"/>
</dbReference>
<evidence type="ECO:0000259" key="4">
    <source>
        <dbReference type="PROSITE" id="PS51149"/>
    </source>
</evidence>
<feature type="domain" description="PFL" evidence="5">
    <location>
        <begin position="1"/>
        <end position="593"/>
    </location>
</feature>
<proteinExistence type="predicted"/>
<dbReference type="RefSeq" id="WP_185256687.1">
    <property type="nucleotide sequence ID" value="NZ_AP023368.1"/>
</dbReference>
<feature type="modified residue" description="Glycine radical" evidence="3">
    <location>
        <position position="699"/>
    </location>
</feature>
<evidence type="ECO:0000256" key="2">
    <source>
        <dbReference type="ARBA" id="ARBA00023239"/>
    </source>
</evidence>
<dbReference type="Pfam" id="PF01228">
    <property type="entry name" value="Gly_radical"/>
    <property type="match status" value="1"/>
</dbReference>